<evidence type="ECO:0000256" key="1">
    <source>
        <dbReference type="ARBA" id="ARBA00022801"/>
    </source>
</evidence>
<feature type="chain" id="PRO_5012745621" description="Phosphoglycolate phosphatase" evidence="3">
    <location>
        <begin position="16"/>
        <end position="431"/>
    </location>
</feature>
<keyword evidence="5" id="KW-1185">Reference proteome</keyword>
<dbReference type="InterPro" id="IPR036412">
    <property type="entry name" value="HAD-like_sf"/>
</dbReference>
<reference evidence="4 5" key="1">
    <citation type="journal article" date="2012" name="Genome Biol.">
        <title>Genome and low-iron response of an oceanic diatom adapted to chronic iron limitation.</title>
        <authorList>
            <person name="Lommer M."/>
            <person name="Specht M."/>
            <person name="Roy A.S."/>
            <person name="Kraemer L."/>
            <person name="Andreson R."/>
            <person name="Gutowska M.A."/>
            <person name="Wolf J."/>
            <person name="Bergner S.V."/>
            <person name="Schilhabel M.B."/>
            <person name="Klostermeier U.C."/>
            <person name="Beiko R.G."/>
            <person name="Rosenstiel P."/>
            <person name="Hippler M."/>
            <person name="Laroche J."/>
        </authorList>
    </citation>
    <scope>NUCLEOTIDE SEQUENCE [LARGE SCALE GENOMIC DNA]</scope>
    <source>
        <strain evidence="4 5">CCMP1005</strain>
    </source>
</reference>
<evidence type="ECO:0008006" key="6">
    <source>
        <dbReference type="Google" id="ProtNLM"/>
    </source>
</evidence>
<dbReference type="EMBL" id="AGNL01000079">
    <property type="protein sequence ID" value="EJK78054.1"/>
    <property type="molecule type" value="Genomic_DNA"/>
</dbReference>
<dbReference type="OrthoDB" id="413953at2759"/>
<dbReference type="InterPro" id="IPR006349">
    <property type="entry name" value="PGP_euk"/>
</dbReference>
<dbReference type="Proteomes" id="UP000266841">
    <property type="component" value="Unassembled WGS sequence"/>
</dbReference>
<dbReference type="eggNOG" id="KOG2882">
    <property type="taxonomic scope" value="Eukaryota"/>
</dbReference>
<proteinExistence type="predicted"/>
<gene>
    <name evidence="4" type="ORF">THAOC_00067</name>
</gene>
<evidence type="ECO:0000256" key="3">
    <source>
        <dbReference type="SAM" id="SignalP"/>
    </source>
</evidence>
<dbReference type="GO" id="GO:0005737">
    <property type="term" value="C:cytoplasm"/>
    <property type="evidence" value="ECO:0007669"/>
    <property type="project" value="TreeGrafter"/>
</dbReference>
<keyword evidence="3" id="KW-0732">Signal</keyword>
<protein>
    <recommendedName>
        <fullName evidence="6">Phosphoglycolate phosphatase</fullName>
    </recommendedName>
</protein>
<organism evidence="4 5">
    <name type="scientific">Thalassiosira oceanica</name>
    <name type="common">Marine diatom</name>
    <dbReference type="NCBI Taxonomy" id="159749"/>
    <lineage>
        <taxon>Eukaryota</taxon>
        <taxon>Sar</taxon>
        <taxon>Stramenopiles</taxon>
        <taxon>Ochrophyta</taxon>
        <taxon>Bacillariophyta</taxon>
        <taxon>Coscinodiscophyceae</taxon>
        <taxon>Thalassiosirophycidae</taxon>
        <taxon>Thalassiosirales</taxon>
        <taxon>Thalassiosiraceae</taxon>
        <taxon>Thalassiosira</taxon>
    </lineage>
</organism>
<accession>K3W4J6</accession>
<evidence type="ECO:0000256" key="2">
    <source>
        <dbReference type="SAM" id="MobiDB-lite"/>
    </source>
</evidence>
<dbReference type="GO" id="GO:0016791">
    <property type="term" value="F:phosphatase activity"/>
    <property type="evidence" value="ECO:0007669"/>
    <property type="project" value="InterPro"/>
</dbReference>
<dbReference type="Pfam" id="PF13242">
    <property type="entry name" value="Hydrolase_like"/>
    <property type="match status" value="1"/>
</dbReference>
<dbReference type="NCBIfam" id="TIGR01460">
    <property type="entry name" value="HAD-SF-IIA"/>
    <property type="match status" value="1"/>
</dbReference>
<feature type="non-terminal residue" evidence="4">
    <location>
        <position position="1"/>
    </location>
</feature>
<name>K3W4J6_THAOC</name>
<sequence>LRVFVSALACALVLGGRDSHTDRAFVVLGPHVSRSLAPAPPAPQESHQSKIHNDGHATDDGGSSLASVPLSFFVSPTLPPERCSASDADIVESMRIESEMEMKRVAETIPRDAPTRLIRSKDQLNHDDITNYLFDCDGVLYRGTDAMPSASSTIKALIDKGKNVFFVTNNAASSRSELKGKLEKVLRCPNTLTDEMMIGSAYVAAQYLKSKLPNEYPNSSAKVHVIGTSGLCGEIMSAGFDVSGGPDSIDAPSGMSRDELADYSFPEGPIDALVVGLDNDFNYRKLCIANVLLQRNPDALFVATNLDAYDLVGADARHLPGNGALVAALEACCGRTAVNVGKPSPVLAAWIAEHYKLDAQRTMMVGDRLDTDVKFGNMGRMGCSALVLTGCTTASDLSKLFNKPEDGLPDADMIPTVIFPHVGYLDTTASR</sequence>
<keyword evidence="1" id="KW-0378">Hydrolase</keyword>
<evidence type="ECO:0000313" key="4">
    <source>
        <dbReference type="EMBL" id="EJK78054.1"/>
    </source>
</evidence>
<dbReference type="InterPro" id="IPR023214">
    <property type="entry name" value="HAD_sf"/>
</dbReference>
<comment type="caution">
    <text evidence="4">The sequence shown here is derived from an EMBL/GenBank/DDBJ whole genome shotgun (WGS) entry which is preliminary data.</text>
</comment>
<dbReference type="PANTHER" id="PTHR19288:SF93">
    <property type="entry name" value="FI11325P-RELATED"/>
    <property type="match status" value="1"/>
</dbReference>
<evidence type="ECO:0000313" key="5">
    <source>
        <dbReference type="Proteomes" id="UP000266841"/>
    </source>
</evidence>
<dbReference type="Pfam" id="PF13344">
    <property type="entry name" value="Hydrolase_6"/>
    <property type="match status" value="1"/>
</dbReference>
<feature type="compositionally biased region" description="Basic and acidic residues" evidence="2">
    <location>
        <begin position="47"/>
        <end position="59"/>
    </location>
</feature>
<dbReference type="NCBIfam" id="TIGR01452">
    <property type="entry name" value="PGP_euk"/>
    <property type="match status" value="1"/>
</dbReference>
<feature type="signal peptide" evidence="3">
    <location>
        <begin position="1"/>
        <end position="15"/>
    </location>
</feature>
<dbReference type="PANTHER" id="PTHR19288">
    <property type="entry name" value="4-NITROPHENYLPHOSPHATASE-RELATED"/>
    <property type="match status" value="1"/>
</dbReference>
<dbReference type="AlphaFoldDB" id="K3W4J6"/>
<feature type="region of interest" description="Disordered" evidence="2">
    <location>
        <begin position="36"/>
        <end position="60"/>
    </location>
</feature>
<dbReference type="SUPFAM" id="SSF56784">
    <property type="entry name" value="HAD-like"/>
    <property type="match status" value="1"/>
</dbReference>
<dbReference type="Gene3D" id="3.40.50.1000">
    <property type="entry name" value="HAD superfamily/HAD-like"/>
    <property type="match status" value="2"/>
</dbReference>
<dbReference type="InterPro" id="IPR006357">
    <property type="entry name" value="HAD-SF_hydro_IIA"/>
</dbReference>